<reference evidence="2 3" key="2">
    <citation type="submission" date="2018-08" db="EMBL/GenBank/DDBJ databases">
        <title>Streptomyces kandeliansis sp. nov., an endophytic bacterium isolated from mangrove plant.</title>
        <authorList>
            <person name="Wang R."/>
        </authorList>
    </citation>
    <scope>NUCLEOTIDE SEQUENCE [LARGE SCALE GENOMIC DNA]</scope>
    <source>
        <strain evidence="3">H14(2018)</strain>
    </source>
</reference>
<organism evidence="2 3">
    <name type="scientific">Micromonospora aurantiaca</name>
    <name type="common">nom. illeg.</name>
    <dbReference type="NCBI Taxonomy" id="47850"/>
    <lineage>
        <taxon>Bacteria</taxon>
        <taxon>Bacillati</taxon>
        <taxon>Actinomycetota</taxon>
        <taxon>Actinomycetes</taxon>
        <taxon>Micromonosporales</taxon>
        <taxon>Micromonosporaceae</taxon>
        <taxon>Micromonospora</taxon>
    </lineage>
</organism>
<feature type="region of interest" description="Disordered" evidence="1">
    <location>
        <begin position="106"/>
        <end position="126"/>
    </location>
</feature>
<accession>A0A6N3K1B4</accession>
<name>A0A6N3K1B4_9ACTN</name>
<sequence length="219" mass="24379">MFGDRANDRLSLANLDFLGDDDTLRTNAAHAVDEFASRSAPRLHSGQDRTASVSLLLTRAGQVDDVTISRDWRRQAGVTRIGDAVYEAYTGALRSHLEATALEELQRDQPAPARPAQPPATSTEPELDDDLWLQRTWGALHHNDAELARLTHAPEQPEQRTISSPHGCLTLHLRGPGITAITADAGRVARMDTQQLRFETRSLFRTYELAHTSERQARR</sequence>
<evidence type="ECO:0000256" key="1">
    <source>
        <dbReference type="SAM" id="MobiDB-lite"/>
    </source>
</evidence>
<evidence type="ECO:0000313" key="3">
    <source>
        <dbReference type="Proteomes" id="UP000253958"/>
    </source>
</evidence>
<dbReference type="EMBL" id="CP031263">
    <property type="protein sequence ID" value="AXH91430.1"/>
    <property type="molecule type" value="Genomic_DNA"/>
</dbReference>
<reference evidence="2 3" key="1">
    <citation type="submission" date="2018-07" db="EMBL/GenBank/DDBJ databases">
        <authorList>
            <person name="Ye Y."/>
        </authorList>
    </citation>
    <scope>NUCLEOTIDE SEQUENCE [LARGE SCALE GENOMIC DNA]</scope>
    <source>
        <strain evidence="3">H14(2018)</strain>
    </source>
</reference>
<protein>
    <submittedName>
        <fullName evidence="2">Uncharacterized protein</fullName>
    </submittedName>
</protein>
<gene>
    <name evidence="2" type="ORF">DVH21_16665</name>
</gene>
<dbReference type="Proteomes" id="UP000253958">
    <property type="component" value="Chromosome"/>
</dbReference>
<evidence type="ECO:0000313" key="2">
    <source>
        <dbReference type="EMBL" id="AXH91430.1"/>
    </source>
</evidence>
<dbReference type="AlphaFoldDB" id="A0A6N3K1B4"/>
<proteinExistence type="predicted"/>